<feature type="compositionally biased region" description="Low complexity" evidence="2">
    <location>
        <begin position="60"/>
        <end position="80"/>
    </location>
</feature>
<evidence type="ECO:0000256" key="1">
    <source>
        <dbReference type="ARBA" id="ARBA00022786"/>
    </source>
</evidence>
<proteinExistence type="predicted"/>
<feature type="region of interest" description="Disordered" evidence="2">
    <location>
        <begin position="1"/>
        <end position="113"/>
    </location>
</feature>
<dbReference type="InterPro" id="IPR011989">
    <property type="entry name" value="ARM-like"/>
</dbReference>
<gene>
    <name evidence="3" type="ORF">C2845_PM11G03040</name>
</gene>
<dbReference type="PANTHER" id="PTHR23315:SF260">
    <property type="entry name" value="U-BOX DOMAIN-CONTAINING PROTEIN 73"/>
    <property type="match status" value="1"/>
</dbReference>
<evidence type="ECO:0000313" key="3">
    <source>
        <dbReference type="EMBL" id="RLN09582.1"/>
    </source>
</evidence>
<keyword evidence="1" id="KW-0833">Ubl conjugation pathway</keyword>
<name>A0A3L6RUW7_PANMI</name>
<feature type="compositionally biased region" description="Basic and acidic residues" evidence="2">
    <location>
        <begin position="99"/>
        <end position="109"/>
    </location>
</feature>
<sequence>MSSAASAEQTLEHELLRAERETQENARAISSAQPPRTGCCPSSPSSLVRGVTRRAFGVATGSSPRSLPTRRSLPRSSPRGQASSDVGTSGSAPRVRARTAREEEARSEQDQAALTRSSYGVMMRSALVNIEEIAEAEGQEQAPFAKTELTYGKAELPNPPELPREVATRWPHGDEQALHVIHLLSKITKGEQPCLHKWPGLFPELIDLHKNWKSTSTQDLEEQRLGVILNLSVHRFNRDIIARENRLPAAVKKIVAKLHKHGSPASAFTKVASIVAILSELDLFRKRILDIGGMEMLRDLLKIEDVVVRKEAVAAIRALCADEEGKTYA</sequence>
<keyword evidence="4" id="KW-1185">Reference proteome</keyword>
<evidence type="ECO:0000313" key="4">
    <source>
        <dbReference type="Proteomes" id="UP000275267"/>
    </source>
</evidence>
<dbReference type="Proteomes" id="UP000275267">
    <property type="component" value="Unassembled WGS sequence"/>
</dbReference>
<evidence type="ECO:0000256" key="2">
    <source>
        <dbReference type="SAM" id="MobiDB-lite"/>
    </source>
</evidence>
<dbReference type="OrthoDB" id="655609at2759"/>
<dbReference type="PANTHER" id="PTHR23315">
    <property type="entry name" value="U BOX DOMAIN-CONTAINING"/>
    <property type="match status" value="1"/>
</dbReference>
<comment type="caution">
    <text evidence="3">The sequence shown here is derived from an EMBL/GenBank/DDBJ whole genome shotgun (WGS) entry which is preliminary data.</text>
</comment>
<reference evidence="4" key="1">
    <citation type="journal article" date="2019" name="Nat. Commun.">
        <title>The genome of broomcorn millet.</title>
        <authorList>
            <person name="Zou C."/>
            <person name="Miki D."/>
            <person name="Li D."/>
            <person name="Tang Q."/>
            <person name="Xiao L."/>
            <person name="Rajput S."/>
            <person name="Deng P."/>
            <person name="Jia W."/>
            <person name="Huang R."/>
            <person name="Zhang M."/>
            <person name="Sun Y."/>
            <person name="Hu J."/>
            <person name="Fu X."/>
            <person name="Schnable P.S."/>
            <person name="Li F."/>
            <person name="Zhang H."/>
            <person name="Feng B."/>
            <person name="Zhu X."/>
            <person name="Liu R."/>
            <person name="Schnable J.C."/>
            <person name="Zhu J.-K."/>
            <person name="Zhang H."/>
        </authorList>
    </citation>
    <scope>NUCLEOTIDE SEQUENCE [LARGE SCALE GENOMIC DNA]</scope>
</reference>
<protein>
    <submittedName>
        <fullName evidence="3">U-box domain-containing protein 73-like</fullName>
    </submittedName>
</protein>
<feature type="compositionally biased region" description="Polar residues" evidence="2">
    <location>
        <begin position="28"/>
        <end position="46"/>
    </location>
</feature>
<organism evidence="3 4">
    <name type="scientific">Panicum miliaceum</name>
    <name type="common">Proso millet</name>
    <name type="synonym">Broomcorn millet</name>
    <dbReference type="NCBI Taxonomy" id="4540"/>
    <lineage>
        <taxon>Eukaryota</taxon>
        <taxon>Viridiplantae</taxon>
        <taxon>Streptophyta</taxon>
        <taxon>Embryophyta</taxon>
        <taxon>Tracheophyta</taxon>
        <taxon>Spermatophyta</taxon>
        <taxon>Magnoliopsida</taxon>
        <taxon>Liliopsida</taxon>
        <taxon>Poales</taxon>
        <taxon>Poaceae</taxon>
        <taxon>PACMAD clade</taxon>
        <taxon>Panicoideae</taxon>
        <taxon>Panicodae</taxon>
        <taxon>Paniceae</taxon>
        <taxon>Panicinae</taxon>
        <taxon>Panicum</taxon>
        <taxon>Panicum sect. Panicum</taxon>
    </lineage>
</organism>
<dbReference type="InterPro" id="IPR016024">
    <property type="entry name" value="ARM-type_fold"/>
</dbReference>
<feature type="compositionally biased region" description="Polar residues" evidence="2">
    <location>
        <begin position="81"/>
        <end position="91"/>
    </location>
</feature>
<feature type="compositionally biased region" description="Basic and acidic residues" evidence="2">
    <location>
        <begin position="10"/>
        <end position="24"/>
    </location>
</feature>
<accession>A0A3L6RUW7</accession>
<dbReference type="Gene3D" id="1.25.10.10">
    <property type="entry name" value="Leucine-rich Repeat Variant"/>
    <property type="match status" value="1"/>
</dbReference>
<dbReference type="AlphaFoldDB" id="A0A3L6RUW7"/>
<dbReference type="SUPFAM" id="SSF48371">
    <property type="entry name" value="ARM repeat"/>
    <property type="match status" value="1"/>
</dbReference>
<dbReference type="EMBL" id="PQIB02000007">
    <property type="protein sequence ID" value="RLN09582.1"/>
    <property type="molecule type" value="Genomic_DNA"/>
</dbReference>